<evidence type="ECO:0000256" key="6">
    <source>
        <dbReference type="ARBA" id="ARBA00023242"/>
    </source>
</evidence>
<dbReference type="GO" id="GO:0005634">
    <property type="term" value="C:nucleus"/>
    <property type="evidence" value="ECO:0007669"/>
    <property type="project" value="UniProtKB-SubCell"/>
</dbReference>
<name>A0AAW2NWH8_9LAMI</name>
<dbReference type="FunFam" id="1.10.10.60:FF:000351">
    <property type="entry name" value="Transcription factor GAMYB"/>
    <property type="match status" value="1"/>
</dbReference>
<dbReference type="CDD" id="cd00167">
    <property type="entry name" value="SANT"/>
    <property type="match status" value="2"/>
</dbReference>
<proteinExistence type="predicted"/>
<keyword evidence="2" id="KW-0677">Repeat</keyword>
<dbReference type="PROSITE" id="PS51294">
    <property type="entry name" value="HTH_MYB"/>
    <property type="match status" value="2"/>
</dbReference>
<dbReference type="FunFam" id="1.10.10.60:FF:000060">
    <property type="entry name" value="MYB transcription factor"/>
    <property type="match status" value="1"/>
</dbReference>
<gene>
    <name evidence="9" type="ORF">Scaly_1778800</name>
</gene>
<keyword evidence="3" id="KW-0805">Transcription regulation</keyword>
<reference evidence="9" key="2">
    <citation type="journal article" date="2024" name="Plant">
        <title>Genomic evolution and insights into agronomic trait innovations of Sesamum species.</title>
        <authorList>
            <person name="Miao H."/>
            <person name="Wang L."/>
            <person name="Qu L."/>
            <person name="Liu H."/>
            <person name="Sun Y."/>
            <person name="Le M."/>
            <person name="Wang Q."/>
            <person name="Wei S."/>
            <person name="Zheng Y."/>
            <person name="Lin W."/>
            <person name="Duan Y."/>
            <person name="Cao H."/>
            <person name="Xiong S."/>
            <person name="Wang X."/>
            <person name="Wei L."/>
            <person name="Li C."/>
            <person name="Ma Q."/>
            <person name="Ju M."/>
            <person name="Zhao R."/>
            <person name="Li G."/>
            <person name="Mu C."/>
            <person name="Tian Q."/>
            <person name="Mei H."/>
            <person name="Zhang T."/>
            <person name="Gao T."/>
            <person name="Zhang H."/>
        </authorList>
    </citation>
    <scope>NUCLEOTIDE SEQUENCE</scope>
    <source>
        <strain evidence="9">KEN8</strain>
    </source>
</reference>
<evidence type="ECO:0000256" key="1">
    <source>
        <dbReference type="ARBA" id="ARBA00004123"/>
    </source>
</evidence>
<evidence type="ECO:0000259" key="8">
    <source>
        <dbReference type="PROSITE" id="PS51294"/>
    </source>
</evidence>
<evidence type="ECO:0000256" key="5">
    <source>
        <dbReference type="ARBA" id="ARBA00023163"/>
    </source>
</evidence>
<comment type="subcellular location">
    <subcellularLocation>
        <location evidence="1">Nucleus</location>
    </subcellularLocation>
</comment>
<dbReference type="InterPro" id="IPR017930">
    <property type="entry name" value="Myb_dom"/>
</dbReference>
<evidence type="ECO:0000256" key="4">
    <source>
        <dbReference type="ARBA" id="ARBA00023125"/>
    </source>
</evidence>
<dbReference type="Pfam" id="PF00249">
    <property type="entry name" value="Myb_DNA-binding"/>
    <property type="match status" value="2"/>
</dbReference>
<dbReference type="SUPFAM" id="SSF46689">
    <property type="entry name" value="Homeodomain-like"/>
    <property type="match status" value="1"/>
</dbReference>
<reference evidence="9" key="1">
    <citation type="submission" date="2020-06" db="EMBL/GenBank/DDBJ databases">
        <authorList>
            <person name="Li T."/>
            <person name="Hu X."/>
            <person name="Zhang T."/>
            <person name="Song X."/>
            <person name="Zhang H."/>
            <person name="Dai N."/>
            <person name="Sheng W."/>
            <person name="Hou X."/>
            <person name="Wei L."/>
        </authorList>
    </citation>
    <scope>NUCLEOTIDE SEQUENCE</scope>
    <source>
        <strain evidence="9">KEN8</strain>
        <tissue evidence="9">Leaf</tissue>
    </source>
</reference>
<dbReference type="Gene3D" id="1.10.10.60">
    <property type="entry name" value="Homeodomain-like"/>
    <property type="match status" value="2"/>
</dbReference>
<keyword evidence="4" id="KW-0238">DNA-binding</keyword>
<protein>
    <submittedName>
        <fullName evidence="9">Transcription factor DUO1</fullName>
    </submittedName>
</protein>
<dbReference type="SMART" id="SM00717">
    <property type="entry name" value="SANT"/>
    <property type="match status" value="2"/>
</dbReference>
<feature type="domain" description="HTH myb-type" evidence="8">
    <location>
        <begin position="15"/>
        <end position="69"/>
    </location>
</feature>
<evidence type="ECO:0000313" key="9">
    <source>
        <dbReference type="EMBL" id="KAL0347628.1"/>
    </source>
</evidence>
<sequence length="331" mass="37533">MEGKRRMVQYDEVGEIKKGPWKAEEDEVLINHVKKFGPRDWSSIRSKGLLRRTGKSCRLRWVNKLRPDLKTYADKHCITHKVPVMPPIRGLAFVCSGVKFSAEEERTVIDLQAQFGNKWARIATYLPGRTDNDVKNFWSSRQKRLARILQTSSASSSTNSHKSTVQVKAPAFLDLSSVEAPKFSSSTDEDSAAKSQTCSSLDDNDTIKMVPFQDLVYPSTLTHEQNTLQLDYDTCQKKLFPEQESHLSFPQIPLQPDFSLALESQDFVNRLGDPNFLDEFEPPCFVPNRSCQIAGRADSNDTVDLDTFISDFPPIDLFDDIEPLPSPSEWP</sequence>
<evidence type="ECO:0000256" key="3">
    <source>
        <dbReference type="ARBA" id="ARBA00023015"/>
    </source>
</evidence>
<dbReference type="PANTHER" id="PTHR47996">
    <property type="entry name" value="TRANSCRIPTION FACTOR DUO1"/>
    <property type="match status" value="1"/>
</dbReference>
<dbReference type="InterPro" id="IPR009057">
    <property type="entry name" value="Homeodomain-like_sf"/>
</dbReference>
<accession>A0AAW2NWH8</accession>
<dbReference type="PANTHER" id="PTHR47996:SF3">
    <property type="entry name" value="TRANSCRIPTION FACTOR DUO1"/>
    <property type="match status" value="1"/>
</dbReference>
<feature type="domain" description="HTH myb-type" evidence="8">
    <location>
        <begin position="99"/>
        <end position="146"/>
    </location>
</feature>
<feature type="domain" description="Myb-like" evidence="7">
    <location>
        <begin position="13"/>
        <end position="65"/>
    </location>
</feature>
<evidence type="ECO:0000259" key="7">
    <source>
        <dbReference type="PROSITE" id="PS50090"/>
    </source>
</evidence>
<keyword evidence="6" id="KW-0539">Nucleus</keyword>
<evidence type="ECO:0000256" key="2">
    <source>
        <dbReference type="ARBA" id="ARBA00022737"/>
    </source>
</evidence>
<keyword evidence="5" id="KW-0804">Transcription</keyword>
<dbReference type="InterPro" id="IPR053106">
    <property type="entry name" value="Plant_Male-Germline_Reg_TFs"/>
</dbReference>
<feature type="domain" description="Myb-like" evidence="7">
    <location>
        <begin position="99"/>
        <end position="142"/>
    </location>
</feature>
<dbReference type="EMBL" id="JACGWM010000010">
    <property type="protein sequence ID" value="KAL0347628.1"/>
    <property type="molecule type" value="Genomic_DNA"/>
</dbReference>
<organism evidence="9">
    <name type="scientific">Sesamum calycinum</name>
    <dbReference type="NCBI Taxonomy" id="2727403"/>
    <lineage>
        <taxon>Eukaryota</taxon>
        <taxon>Viridiplantae</taxon>
        <taxon>Streptophyta</taxon>
        <taxon>Embryophyta</taxon>
        <taxon>Tracheophyta</taxon>
        <taxon>Spermatophyta</taxon>
        <taxon>Magnoliopsida</taxon>
        <taxon>eudicotyledons</taxon>
        <taxon>Gunneridae</taxon>
        <taxon>Pentapetalae</taxon>
        <taxon>asterids</taxon>
        <taxon>lamiids</taxon>
        <taxon>Lamiales</taxon>
        <taxon>Pedaliaceae</taxon>
        <taxon>Sesamum</taxon>
    </lineage>
</organism>
<dbReference type="GO" id="GO:0003677">
    <property type="term" value="F:DNA binding"/>
    <property type="evidence" value="ECO:0007669"/>
    <property type="project" value="UniProtKB-KW"/>
</dbReference>
<dbReference type="PROSITE" id="PS50090">
    <property type="entry name" value="MYB_LIKE"/>
    <property type="match status" value="2"/>
</dbReference>
<dbReference type="InterPro" id="IPR001005">
    <property type="entry name" value="SANT/Myb"/>
</dbReference>
<comment type="caution">
    <text evidence="9">The sequence shown here is derived from an EMBL/GenBank/DDBJ whole genome shotgun (WGS) entry which is preliminary data.</text>
</comment>
<dbReference type="AlphaFoldDB" id="A0AAW2NWH8"/>